<gene>
    <name evidence="5" type="primary">LOC117642534</name>
</gene>
<dbReference type="GO" id="GO:0004826">
    <property type="term" value="F:phenylalanine-tRNA ligase activity"/>
    <property type="evidence" value="ECO:0007669"/>
    <property type="project" value="InterPro"/>
</dbReference>
<dbReference type="SUPFAM" id="SSF52058">
    <property type="entry name" value="L domain-like"/>
    <property type="match status" value="1"/>
</dbReference>
<dbReference type="PANTHER" id="PTHR10947:SF3">
    <property type="entry name" value="LEUCINE-RICH REPEAT-CONTAINING PROTEIN 47"/>
    <property type="match status" value="1"/>
</dbReference>
<feature type="compositionally biased region" description="Low complexity" evidence="3">
    <location>
        <begin position="259"/>
        <end position="271"/>
    </location>
</feature>
<evidence type="ECO:0000256" key="1">
    <source>
        <dbReference type="ARBA" id="ARBA00022614"/>
    </source>
</evidence>
<dbReference type="Proteomes" id="UP000515158">
    <property type="component" value="Unplaced"/>
</dbReference>
<accession>A0A6P8YI58</accession>
<dbReference type="PROSITE" id="PS51450">
    <property type="entry name" value="LRR"/>
    <property type="match status" value="2"/>
</dbReference>
<evidence type="ECO:0000313" key="4">
    <source>
        <dbReference type="Proteomes" id="UP000515158"/>
    </source>
</evidence>
<evidence type="ECO:0000256" key="3">
    <source>
        <dbReference type="SAM" id="MobiDB-lite"/>
    </source>
</evidence>
<dbReference type="InterPro" id="IPR045060">
    <property type="entry name" value="Phe-tRNA-ligase_IIc_bsu"/>
</dbReference>
<dbReference type="SMART" id="SM00369">
    <property type="entry name" value="LRR_TYP"/>
    <property type="match status" value="5"/>
</dbReference>
<keyword evidence="4" id="KW-1185">Reference proteome</keyword>
<evidence type="ECO:0000256" key="2">
    <source>
        <dbReference type="ARBA" id="ARBA00022737"/>
    </source>
</evidence>
<keyword evidence="1" id="KW-0433">Leucine-rich repeat</keyword>
<dbReference type="SMART" id="SM00364">
    <property type="entry name" value="LRR_BAC"/>
    <property type="match status" value="4"/>
</dbReference>
<name>A0A6P8YI58_THRPL</name>
<proteinExistence type="predicted"/>
<protein>
    <submittedName>
        <fullName evidence="5">Leucine-rich repeat-containing protein 47-like</fullName>
    </submittedName>
</protein>
<dbReference type="Pfam" id="PF13855">
    <property type="entry name" value="LRR_8"/>
    <property type="match status" value="1"/>
</dbReference>
<dbReference type="OrthoDB" id="67933at2759"/>
<dbReference type="InterPro" id="IPR020825">
    <property type="entry name" value="Phe-tRNA_synthase-like_B3/B4"/>
</dbReference>
<dbReference type="InterPro" id="IPR001611">
    <property type="entry name" value="Leu-rich_rpt"/>
</dbReference>
<sequence>MAGWPEIATAKEENRHELILSGQSISDRISKSGLDPSLFRLTGLNFLRISETCLEAVPDSVSNLQSLLTLVLDSNKIKALTSSVSKLSKLKNLDVSRNVLDDFPEEVSVLSALYSLNCSFNKLTTFPSLLLNHRLTILDLSNNSLEDFPDVCSDKMVHLSEIRLVSNNIKEIPHNINLLASLKLLDVSDNKIKEAPGELTDISKLKEINLKNNPLSDKRLGKMVIQCHSKQVLEYIRQHGKKESSNSKTSSKGKKGQRKSSNSESGLSSNEIPDPVDELCNRIDVLHVTDSIPVITVDKDVKAVRPYILCCIVKNLVFTPDSFKRFIKIQNNLHDTLCNKRQAATLATHDMSLIAPGPLKYVARAPDQVKLQPLGSTKDTLASVVFARLKSHAHSVMQDKKRNKYSGIHKFLYLLDGKPLYPFLIDAADTVISFPPLTNSNVSKMSESSKEMLVEVTSSASLATAKKVMDTFLLECVRLGITQSPEVTEGEQATNVPASKILTVQQVKVVDSTGGFQAVYPSRTDLAFEEADAVKVVHNYN</sequence>
<organism evidence="5">
    <name type="scientific">Thrips palmi</name>
    <name type="common">Melon thrips</name>
    <dbReference type="NCBI Taxonomy" id="161013"/>
    <lineage>
        <taxon>Eukaryota</taxon>
        <taxon>Metazoa</taxon>
        <taxon>Ecdysozoa</taxon>
        <taxon>Arthropoda</taxon>
        <taxon>Hexapoda</taxon>
        <taxon>Insecta</taxon>
        <taxon>Pterygota</taxon>
        <taxon>Neoptera</taxon>
        <taxon>Paraneoptera</taxon>
        <taxon>Thysanoptera</taxon>
        <taxon>Terebrantia</taxon>
        <taxon>Thripoidea</taxon>
        <taxon>Thripidae</taxon>
        <taxon>Thrips</taxon>
    </lineage>
</organism>
<dbReference type="PANTHER" id="PTHR10947">
    <property type="entry name" value="PHENYLALANYL-TRNA SYNTHETASE BETA CHAIN AND LEUCINE-RICH REPEAT-CONTAINING PROTEIN 47"/>
    <property type="match status" value="1"/>
</dbReference>
<feature type="region of interest" description="Disordered" evidence="3">
    <location>
        <begin position="238"/>
        <end position="273"/>
    </location>
</feature>
<dbReference type="InParanoid" id="A0A6P8YI58"/>
<dbReference type="AlphaFoldDB" id="A0A6P8YI58"/>
<dbReference type="InterPro" id="IPR003591">
    <property type="entry name" value="Leu-rich_rpt_typical-subtyp"/>
</dbReference>
<dbReference type="InterPro" id="IPR032675">
    <property type="entry name" value="LRR_dom_sf"/>
</dbReference>
<dbReference type="Gene3D" id="3.80.10.10">
    <property type="entry name" value="Ribonuclease Inhibitor"/>
    <property type="match status" value="2"/>
</dbReference>
<dbReference type="KEGG" id="tpal:117642534"/>
<dbReference type="RefSeq" id="XP_034236690.1">
    <property type="nucleotide sequence ID" value="XM_034380799.1"/>
</dbReference>
<evidence type="ECO:0000313" key="5">
    <source>
        <dbReference type="RefSeq" id="XP_034236690.1"/>
    </source>
</evidence>
<dbReference type="Gene3D" id="3.50.40.10">
    <property type="entry name" value="Phenylalanyl-trna Synthetase, Chain B, domain 3"/>
    <property type="match status" value="1"/>
</dbReference>
<keyword evidence="2" id="KW-0677">Repeat</keyword>
<dbReference type="GO" id="GO:0006432">
    <property type="term" value="P:phenylalanyl-tRNA aminoacylation"/>
    <property type="evidence" value="ECO:0007669"/>
    <property type="project" value="InterPro"/>
</dbReference>
<dbReference type="GeneID" id="117642534"/>
<reference evidence="5" key="1">
    <citation type="submission" date="2025-08" db="UniProtKB">
        <authorList>
            <consortium name="RefSeq"/>
        </authorList>
    </citation>
    <scope>IDENTIFICATION</scope>
    <source>
        <tissue evidence="5">Total insect</tissue>
    </source>
</reference>